<name>A0A5F8GNT3_MONDO</name>
<accession>A0A5F8GNT3</accession>
<dbReference type="InterPro" id="IPR050380">
    <property type="entry name" value="Immune_Resp_Modulators"/>
</dbReference>
<dbReference type="SMART" id="SM00407">
    <property type="entry name" value="IGc1"/>
    <property type="match status" value="1"/>
</dbReference>
<dbReference type="Pfam" id="PF07654">
    <property type="entry name" value="C1-set"/>
    <property type="match status" value="1"/>
</dbReference>
<sequence>LSDQSWVPIPFHFSDDLERVTPPKVTVFQPSEEEIGEKGKATLVCLATGFYPDLVELSWWVNGQETKIGVSTDPEPSKEHPKEEHSSYSLSSRLRISAPFWRNPKNNFRCQVQFYGIAENETWSSNRSKPVTQNVSDQIWGKADCGVTFESYQHSIQSATFFYEILLGKAMLYGLLVSILVLRTMVSEAKGRDRWAKDAIFN</sequence>
<dbReference type="GeneTree" id="ENSGT00730000111153"/>
<dbReference type="Proteomes" id="UP000002280">
    <property type="component" value="Chromosome 8"/>
</dbReference>
<dbReference type="InterPro" id="IPR003597">
    <property type="entry name" value="Ig_C1-set"/>
</dbReference>
<keyword evidence="3" id="KW-0472">Membrane</keyword>
<dbReference type="InterPro" id="IPR013783">
    <property type="entry name" value="Ig-like_fold"/>
</dbReference>
<organism evidence="5 6">
    <name type="scientific">Monodelphis domestica</name>
    <name type="common">Gray short-tailed opossum</name>
    <dbReference type="NCBI Taxonomy" id="13616"/>
    <lineage>
        <taxon>Eukaryota</taxon>
        <taxon>Metazoa</taxon>
        <taxon>Chordata</taxon>
        <taxon>Craniata</taxon>
        <taxon>Vertebrata</taxon>
        <taxon>Euteleostomi</taxon>
        <taxon>Mammalia</taxon>
        <taxon>Metatheria</taxon>
        <taxon>Didelphimorphia</taxon>
        <taxon>Didelphidae</taxon>
        <taxon>Monodelphis</taxon>
    </lineage>
</organism>
<dbReference type="GO" id="GO:0042105">
    <property type="term" value="C:alpha-beta T cell receptor complex"/>
    <property type="evidence" value="ECO:0000318"/>
    <property type="project" value="GO_Central"/>
</dbReference>
<keyword evidence="6" id="KW-1185">Reference proteome</keyword>
<dbReference type="FunFam" id="2.60.40.10:FF:001090">
    <property type="entry name" value="T cell receptor beta constant 1"/>
    <property type="match status" value="1"/>
</dbReference>
<dbReference type="Gene3D" id="2.60.40.10">
    <property type="entry name" value="Immunoglobulins"/>
    <property type="match status" value="1"/>
</dbReference>
<dbReference type="FunCoup" id="A0A5F8GNT3">
    <property type="interactions" value="370"/>
</dbReference>
<keyword evidence="1" id="KW-0325">Glycoprotein</keyword>
<dbReference type="InterPro" id="IPR007110">
    <property type="entry name" value="Ig-like_dom"/>
</dbReference>
<evidence type="ECO:0000259" key="4">
    <source>
        <dbReference type="PROSITE" id="PS50835"/>
    </source>
</evidence>
<proteinExistence type="predicted"/>
<evidence type="ECO:0000256" key="1">
    <source>
        <dbReference type="ARBA" id="ARBA00023180"/>
    </source>
</evidence>
<evidence type="ECO:0000256" key="3">
    <source>
        <dbReference type="SAM" id="Phobius"/>
    </source>
</evidence>
<dbReference type="PANTHER" id="PTHR23411">
    <property type="entry name" value="TAPASIN"/>
    <property type="match status" value="1"/>
</dbReference>
<dbReference type="InParanoid" id="A0A5F8GNT3"/>
<dbReference type="STRING" id="13616.ENSMODP00000049127"/>
<feature type="domain" description="Ig-like" evidence="4">
    <location>
        <begin position="23"/>
        <end position="132"/>
    </location>
</feature>
<evidence type="ECO:0000313" key="6">
    <source>
        <dbReference type="Proteomes" id="UP000002280"/>
    </source>
</evidence>
<protein>
    <recommendedName>
        <fullName evidence="4">Ig-like domain-containing protein</fullName>
    </recommendedName>
</protein>
<evidence type="ECO:0000313" key="5">
    <source>
        <dbReference type="Ensembl" id="ENSMODP00000049127.1"/>
    </source>
</evidence>
<dbReference type="Bgee" id="ENSMODG00000000847">
    <property type="expression patterns" value="Expressed in blood and 17 other cell types or tissues"/>
</dbReference>
<reference evidence="5 6" key="1">
    <citation type="journal article" date="2007" name="Nature">
        <title>Genome of the marsupial Monodelphis domestica reveals innovation in non-coding sequences.</title>
        <authorList>
            <person name="Mikkelsen T.S."/>
            <person name="Wakefield M.J."/>
            <person name="Aken B."/>
            <person name="Amemiya C.T."/>
            <person name="Chang J.L."/>
            <person name="Duke S."/>
            <person name="Garber M."/>
            <person name="Gentles A.J."/>
            <person name="Goodstadt L."/>
            <person name="Heger A."/>
            <person name="Jurka J."/>
            <person name="Kamal M."/>
            <person name="Mauceli E."/>
            <person name="Searle S.M."/>
            <person name="Sharpe T."/>
            <person name="Baker M.L."/>
            <person name="Batzer M.A."/>
            <person name="Benos P.V."/>
            <person name="Belov K."/>
            <person name="Clamp M."/>
            <person name="Cook A."/>
            <person name="Cuff J."/>
            <person name="Das R."/>
            <person name="Davidow L."/>
            <person name="Deakin J.E."/>
            <person name="Fazzari M.J."/>
            <person name="Glass J.L."/>
            <person name="Grabherr M."/>
            <person name="Greally J.M."/>
            <person name="Gu W."/>
            <person name="Hore T.A."/>
            <person name="Huttley G.A."/>
            <person name="Kleber M."/>
            <person name="Jirtle R.L."/>
            <person name="Koina E."/>
            <person name="Lee J.T."/>
            <person name="Mahony S."/>
            <person name="Marra M.A."/>
            <person name="Miller R.D."/>
            <person name="Nicholls R.D."/>
            <person name="Oda M."/>
            <person name="Papenfuss A.T."/>
            <person name="Parra Z.E."/>
            <person name="Pollock D.D."/>
            <person name="Ray D.A."/>
            <person name="Schein J.E."/>
            <person name="Speed T.P."/>
            <person name="Thompson K."/>
            <person name="VandeBerg J.L."/>
            <person name="Wade C.M."/>
            <person name="Walker J.A."/>
            <person name="Waters P.D."/>
            <person name="Webber C."/>
            <person name="Weidman J.R."/>
            <person name="Xie X."/>
            <person name="Zody M.C."/>
            <person name="Baldwin J."/>
            <person name="Abdouelleil A."/>
            <person name="Abdulkadir J."/>
            <person name="Abebe A."/>
            <person name="Abera B."/>
            <person name="Abreu J."/>
            <person name="Acer S.C."/>
            <person name="Aftuck L."/>
            <person name="Alexander A."/>
            <person name="An P."/>
            <person name="Anderson E."/>
            <person name="Anderson S."/>
            <person name="Arachi H."/>
            <person name="Azer M."/>
            <person name="Bachantsang P."/>
            <person name="Barry A."/>
            <person name="Bayul T."/>
            <person name="Berlin A."/>
            <person name="Bessette D."/>
            <person name="Bloom T."/>
            <person name="Bloom T."/>
            <person name="Boguslavskiy L."/>
            <person name="Bonnet C."/>
            <person name="Boukhgalter B."/>
            <person name="Bourzgui I."/>
            <person name="Brown A."/>
            <person name="Cahill P."/>
            <person name="Channer S."/>
            <person name="Cheshatsang Y."/>
            <person name="Chuda L."/>
            <person name="Citroen M."/>
            <person name="Collymore A."/>
            <person name="Cooke P."/>
            <person name="Costello M."/>
            <person name="D'Aco K."/>
            <person name="Daza R."/>
            <person name="De Haan G."/>
            <person name="DeGray S."/>
            <person name="DeMaso C."/>
            <person name="Dhargay N."/>
            <person name="Dooley K."/>
            <person name="Dooley E."/>
            <person name="Doricent M."/>
            <person name="Dorje P."/>
            <person name="Dorjee K."/>
            <person name="Dupes A."/>
            <person name="Elong R."/>
            <person name="Falk J."/>
            <person name="Farina A."/>
            <person name="Faro S."/>
            <person name="Ferguson D."/>
            <person name="Fisher S."/>
            <person name="Foley C.D."/>
            <person name="Franke A."/>
            <person name="Friedrich D."/>
            <person name="Gadbois L."/>
            <person name="Gearin G."/>
            <person name="Gearin C.R."/>
            <person name="Giannoukos G."/>
            <person name="Goode T."/>
            <person name="Graham J."/>
            <person name="Grandbois E."/>
            <person name="Grewal S."/>
            <person name="Gyaltsen K."/>
            <person name="Hafez N."/>
            <person name="Hagos B."/>
            <person name="Hall J."/>
            <person name="Henson C."/>
            <person name="Hollinger A."/>
            <person name="Honan T."/>
            <person name="Huard M.D."/>
            <person name="Hughes L."/>
            <person name="Hurhula B."/>
            <person name="Husby M.E."/>
            <person name="Kamat A."/>
            <person name="Kanga B."/>
            <person name="Kashin S."/>
            <person name="Khazanovich D."/>
            <person name="Kisner P."/>
            <person name="Lance K."/>
            <person name="Lara M."/>
            <person name="Lee W."/>
            <person name="Lennon N."/>
            <person name="Letendre F."/>
            <person name="LeVine R."/>
            <person name="Lipovsky A."/>
            <person name="Liu X."/>
            <person name="Liu J."/>
            <person name="Liu S."/>
            <person name="Lokyitsang T."/>
            <person name="Lokyitsang Y."/>
            <person name="Lubonja R."/>
            <person name="Lui A."/>
            <person name="MacDonald P."/>
            <person name="Magnisalis V."/>
            <person name="Maru K."/>
            <person name="Matthews C."/>
            <person name="McCusker W."/>
            <person name="McDonough S."/>
            <person name="Mehta T."/>
            <person name="Meldrim J."/>
            <person name="Meneus L."/>
            <person name="Mihai O."/>
            <person name="Mihalev A."/>
            <person name="Mihova T."/>
            <person name="Mittelman R."/>
            <person name="Mlenga V."/>
            <person name="Montmayeur A."/>
            <person name="Mulrain L."/>
            <person name="Navidi A."/>
            <person name="Naylor J."/>
            <person name="Negash T."/>
            <person name="Nguyen T."/>
            <person name="Nguyen N."/>
            <person name="Nicol R."/>
            <person name="Norbu C."/>
            <person name="Norbu N."/>
            <person name="Novod N."/>
            <person name="O'Neill B."/>
            <person name="Osman S."/>
            <person name="Markiewicz E."/>
            <person name="Oyono O.L."/>
            <person name="Patti C."/>
            <person name="Phunkhang P."/>
            <person name="Pierre F."/>
            <person name="Priest M."/>
            <person name="Raghuraman S."/>
            <person name="Rege F."/>
            <person name="Reyes R."/>
            <person name="Rise C."/>
            <person name="Rogov P."/>
            <person name="Ross K."/>
            <person name="Ryan E."/>
            <person name="Settipalli S."/>
            <person name="Shea T."/>
            <person name="Sherpa N."/>
            <person name="Shi L."/>
            <person name="Shih D."/>
            <person name="Sparrow T."/>
            <person name="Spaulding J."/>
            <person name="Stalker J."/>
            <person name="Stange-Thomann N."/>
            <person name="Stavropoulos S."/>
            <person name="Stone C."/>
            <person name="Strader C."/>
            <person name="Tesfaye S."/>
            <person name="Thomson T."/>
            <person name="Thoulutsang Y."/>
            <person name="Thoulutsang D."/>
            <person name="Topham K."/>
            <person name="Topping I."/>
            <person name="Tsamla T."/>
            <person name="Vassiliev H."/>
            <person name="Vo A."/>
            <person name="Wangchuk T."/>
            <person name="Wangdi T."/>
            <person name="Weiand M."/>
            <person name="Wilkinson J."/>
            <person name="Wilson A."/>
            <person name="Yadav S."/>
            <person name="Young G."/>
            <person name="Yu Q."/>
            <person name="Zembek L."/>
            <person name="Zhong D."/>
            <person name="Zimmer A."/>
            <person name="Zwirko Z."/>
            <person name="Jaffe D.B."/>
            <person name="Alvarez P."/>
            <person name="Brockman W."/>
            <person name="Butler J."/>
            <person name="Chin C."/>
            <person name="Gnerre S."/>
            <person name="MacCallum I."/>
            <person name="Graves J.A."/>
            <person name="Ponting C.P."/>
            <person name="Breen M."/>
            <person name="Samollow P.B."/>
            <person name="Lander E.S."/>
            <person name="Lindblad-Toh K."/>
        </authorList>
    </citation>
    <scope>NUCLEOTIDE SEQUENCE [LARGE SCALE GENOMIC DNA]</scope>
</reference>
<dbReference type="AlphaFoldDB" id="A0A5F8GNT3"/>
<reference evidence="5" key="3">
    <citation type="submission" date="2025-09" db="UniProtKB">
        <authorList>
            <consortium name="Ensembl"/>
        </authorList>
    </citation>
    <scope>IDENTIFICATION</scope>
</reference>
<dbReference type="SUPFAM" id="SSF48726">
    <property type="entry name" value="Immunoglobulin"/>
    <property type="match status" value="1"/>
</dbReference>
<evidence type="ECO:0000256" key="2">
    <source>
        <dbReference type="ARBA" id="ARBA00023319"/>
    </source>
</evidence>
<dbReference type="InterPro" id="IPR036179">
    <property type="entry name" value="Ig-like_dom_sf"/>
</dbReference>
<keyword evidence="3" id="KW-0812">Transmembrane</keyword>
<reference evidence="5" key="2">
    <citation type="submission" date="2025-08" db="UniProtKB">
        <authorList>
            <consortium name="Ensembl"/>
        </authorList>
    </citation>
    <scope>IDENTIFICATION</scope>
</reference>
<dbReference type="Ensembl" id="ENSMODT00000071981.1">
    <property type="protein sequence ID" value="ENSMODP00000049127.1"/>
    <property type="gene ID" value="ENSMODG00000000847.3"/>
</dbReference>
<dbReference type="PROSITE" id="PS50835">
    <property type="entry name" value="IG_LIKE"/>
    <property type="match status" value="1"/>
</dbReference>
<feature type="transmembrane region" description="Helical" evidence="3">
    <location>
        <begin position="161"/>
        <end position="182"/>
    </location>
</feature>
<keyword evidence="2" id="KW-0393">Immunoglobulin domain</keyword>
<keyword evidence="3" id="KW-1133">Transmembrane helix</keyword>